<dbReference type="Proteomes" id="UP000321181">
    <property type="component" value="Unassembled WGS sequence"/>
</dbReference>
<sequence length="114" mass="11684">MDETTQAVEPHAITVQGADGLTVVTLRGEIDAGLRHAASDAMVAVLAGQGPLVIDTSAVTFIDSSGMAFLLQLHGVASDAARPVVLRDPAGAVTDLLALVGLDQLFRPEDPQGV</sequence>
<dbReference type="PANTHER" id="PTHR35849:SF2">
    <property type="entry name" value="BLR2341 PROTEIN"/>
    <property type="match status" value="1"/>
</dbReference>
<dbReference type="InterPro" id="IPR036513">
    <property type="entry name" value="STAS_dom_sf"/>
</dbReference>
<dbReference type="AlphaFoldDB" id="A0A512D7F5"/>
<reference evidence="2 3" key="1">
    <citation type="submission" date="2019-07" db="EMBL/GenBank/DDBJ databases">
        <title>Whole genome shotgun sequence of Cellulomonas aerilata NBRC 106308.</title>
        <authorList>
            <person name="Hosoyama A."/>
            <person name="Uohara A."/>
            <person name="Ohji S."/>
            <person name="Ichikawa N."/>
        </authorList>
    </citation>
    <scope>NUCLEOTIDE SEQUENCE [LARGE SCALE GENOMIC DNA]</scope>
    <source>
        <strain evidence="2 3">NBRC 106308</strain>
    </source>
</reference>
<dbReference type="Gene3D" id="3.30.750.24">
    <property type="entry name" value="STAS domain"/>
    <property type="match status" value="1"/>
</dbReference>
<evidence type="ECO:0000313" key="3">
    <source>
        <dbReference type="Proteomes" id="UP000321181"/>
    </source>
</evidence>
<evidence type="ECO:0000313" key="2">
    <source>
        <dbReference type="EMBL" id="GEO32412.1"/>
    </source>
</evidence>
<dbReference type="Pfam" id="PF13466">
    <property type="entry name" value="STAS_2"/>
    <property type="match status" value="1"/>
</dbReference>
<dbReference type="PROSITE" id="PS50801">
    <property type="entry name" value="STAS"/>
    <property type="match status" value="1"/>
</dbReference>
<dbReference type="InterPro" id="IPR052746">
    <property type="entry name" value="MlaB_ABC_Transporter"/>
</dbReference>
<dbReference type="CDD" id="cd07043">
    <property type="entry name" value="STAS_anti-anti-sigma_factors"/>
    <property type="match status" value="1"/>
</dbReference>
<evidence type="ECO:0000259" key="1">
    <source>
        <dbReference type="PROSITE" id="PS50801"/>
    </source>
</evidence>
<keyword evidence="3" id="KW-1185">Reference proteome</keyword>
<accession>A0A512D7F5</accession>
<dbReference type="PANTHER" id="PTHR35849">
    <property type="entry name" value="BLR2341 PROTEIN"/>
    <property type="match status" value="1"/>
</dbReference>
<dbReference type="InterPro" id="IPR058548">
    <property type="entry name" value="MlaB-like_STAS"/>
</dbReference>
<proteinExistence type="predicted"/>
<protein>
    <recommendedName>
        <fullName evidence="1">STAS domain-containing protein</fullName>
    </recommendedName>
</protein>
<organism evidence="2 3">
    <name type="scientific">Cellulomonas aerilata</name>
    <dbReference type="NCBI Taxonomy" id="515326"/>
    <lineage>
        <taxon>Bacteria</taxon>
        <taxon>Bacillati</taxon>
        <taxon>Actinomycetota</taxon>
        <taxon>Actinomycetes</taxon>
        <taxon>Micrococcales</taxon>
        <taxon>Cellulomonadaceae</taxon>
        <taxon>Cellulomonas</taxon>
    </lineage>
</organism>
<name>A0A512D7F5_9CELL</name>
<dbReference type="RefSeq" id="WP_146898528.1">
    <property type="nucleotide sequence ID" value="NZ_BAAARM010000001.1"/>
</dbReference>
<dbReference type="EMBL" id="BJYY01000001">
    <property type="protein sequence ID" value="GEO32412.1"/>
    <property type="molecule type" value="Genomic_DNA"/>
</dbReference>
<comment type="caution">
    <text evidence="2">The sequence shown here is derived from an EMBL/GenBank/DDBJ whole genome shotgun (WGS) entry which is preliminary data.</text>
</comment>
<dbReference type="InterPro" id="IPR002645">
    <property type="entry name" value="STAS_dom"/>
</dbReference>
<feature type="domain" description="STAS" evidence="1">
    <location>
        <begin position="11"/>
        <end position="114"/>
    </location>
</feature>
<dbReference type="SUPFAM" id="SSF52091">
    <property type="entry name" value="SpoIIaa-like"/>
    <property type="match status" value="1"/>
</dbReference>
<dbReference type="OrthoDB" id="5145734at2"/>
<gene>
    <name evidence="2" type="ORF">CAE01nite_01370</name>
</gene>